<sequence>MLFKDQKVVFNDVVVPNSVGKILTDIPYGRKKWQSFDLYLPKEMQGDTLIPLLLDLQGGGALFAEGSLQKNWHQCYD</sequence>
<evidence type="ECO:0000313" key="2">
    <source>
        <dbReference type="Proteomes" id="UP000735205"/>
    </source>
</evidence>
<reference evidence="1 2" key="1">
    <citation type="submission" date="2020-02" db="EMBL/GenBank/DDBJ databases">
        <title>Fructobacillus sp. isolated from paper mulberry of Taiwan.</title>
        <authorList>
            <person name="Lin S.-T."/>
        </authorList>
    </citation>
    <scope>NUCLEOTIDE SEQUENCE [LARGE SCALE GENOMIC DNA]</scope>
    <source>
        <strain evidence="1 2">M1-21</strain>
    </source>
</reference>
<organism evidence="1 2">
    <name type="scientific">Fructobacillus papyrifericola</name>
    <dbReference type="NCBI Taxonomy" id="2713172"/>
    <lineage>
        <taxon>Bacteria</taxon>
        <taxon>Bacillati</taxon>
        <taxon>Bacillota</taxon>
        <taxon>Bacilli</taxon>
        <taxon>Lactobacillales</taxon>
        <taxon>Lactobacillaceae</taxon>
        <taxon>Fructobacillus</taxon>
    </lineage>
</organism>
<dbReference type="RefSeq" id="WP_213793200.1">
    <property type="nucleotide sequence ID" value="NZ_JAAMFJ010000002.1"/>
</dbReference>
<keyword evidence="2" id="KW-1185">Reference proteome</keyword>
<dbReference type="EMBL" id="JAAMFJ010000002">
    <property type="protein sequence ID" value="MBS9336649.1"/>
    <property type="molecule type" value="Genomic_DNA"/>
</dbReference>
<dbReference type="Proteomes" id="UP000735205">
    <property type="component" value="Unassembled WGS sequence"/>
</dbReference>
<gene>
    <name evidence="1" type="ORF">G6R28_05340</name>
</gene>
<protein>
    <submittedName>
        <fullName evidence="1">Uncharacterized protein</fullName>
    </submittedName>
</protein>
<accession>A0ABS5QTX2</accession>
<proteinExistence type="predicted"/>
<comment type="caution">
    <text evidence="1">The sequence shown here is derived from an EMBL/GenBank/DDBJ whole genome shotgun (WGS) entry which is preliminary data.</text>
</comment>
<evidence type="ECO:0000313" key="1">
    <source>
        <dbReference type="EMBL" id="MBS9336649.1"/>
    </source>
</evidence>
<name>A0ABS5QTX2_9LACO</name>